<name>A0A8H4TFN3_9HYPO</name>
<comment type="caution">
    <text evidence="2">The sequence shown here is derived from an EMBL/GenBank/DDBJ whole genome shotgun (WGS) entry which is preliminary data.</text>
</comment>
<reference evidence="2" key="1">
    <citation type="journal article" date="2020" name="BMC Genomics">
        <title>Correction to: Identification and distribution of gene clusters required for synthesis of sphingolipid metabolism inhibitors in diverse species of the filamentous fungus Fusarium.</title>
        <authorList>
            <person name="Kim H.S."/>
            <person name="Lohmar J.M."/>
            <person name="Busman M."/>
            <person name="Brown D.W."/>
            <person name="Naumann T.A."/>
            <person name="Divon H.H."/>
            <person name="Lysoe E."/>
            <person name="Uhlig S."/>
            <person name="Proctor R.H."/>
        </authorList>
    </citation>
    <scope>NUCLEOTIDE SEQUENCE</scope>
    <source>
        <strain evidence="2">NRRL 20472</strain>
    </source>
</reference>
<evidence type="ECO:0000313" key="2">
    <source>
        <dbReference type="EMBL" id="KAF4957088.1"/>
    </source>
</evidence>
<gene>
    <name evidence="2" type="ORF">FSARC_11397</name>
</gene>
<reference evidence="2" key="2">
    <citation type="submission" date="2020-05" db="EMBL/GenBank/DDBJ databases">
        <authorList>
            <person name="Kim H.-S."/>
            <person name="Proctor R.H."/>
            <person name="Brown D.W."/>
        </authorList>
    </citation>
    <scope>NUCLEOTIDE SEQUENCE</scope>
    <source>
        <strain evidence="2">NRRL 20472</strain>
    </source>
</reference>
<keyword evidence="1" id="KW-0732">Signal</keyword>
<evidence type="ECO:0000256" key="1">
    <source>
        <dbReference type="SAM" id="SignalP"/>
    </source>
</evidence>
<dbReference type="EMBL" id="JABEXW010000736">
    <property type="protein sequence ID" value="KAF4957088.1"/>
    <property type="molecule type" value="Genomic_DNA"/>
</dbReference>
<protein>
    <submittedName>
        <fullName evidence="2">Uncharacterized protein</fullName>
    </submittedName>
</protein>
<feature type="chain" id="PRO_5034508662" evidence="1">
    <location>
        <begin position="19"/>
        <end position="238"/>
    </location>
</feature>
<proteinExistence type="predicted"/>
<keyword evidence="3" id="KW-1185">Reference proteome</keyword>
<accession>A0A8H4TFN3</accession>
<evidence type="ECO:0000313" key="3">
    <source>
        <dbReference type="Proteomes" id="UP000622797"/>
    </source>
</evidence>
<dbReference type="AlphaFoldDB" id="A0A8H4TFN3"/>
<feature type="signal peptide" evidence="1">
    <location>
        <begin position="1"/>
        <end position="18"/>
    </location>
</feature>
<organism evidence="2 3">
    <name type="scientific">Fusarium sarcochroum</name>
    <dbReference type="NCBI Taxonomy" id="1208366"/>
    <lineage>
        <taxon>Eukaryota</taxon>
        <taxon>Fungi</taxon>
        <taxon>Dikarya</taxon>
        <taxon>Ascomycota</taxon>
        <taxon>Pezizomycotina</taxon>
        <taxon>Sordariomycetes</taxon>
        <taxon>Hypocreomycetidae</taxon>
        <taxon>Hypocreales</taxon>
        <taxon>Nectriaceae</taxon>
        <taxon>Fusarium</taxon>
        <taxon>Fusarium lateritium species complex</taxon>
    </lineage>
</organism>
<sequence length="238" mass="26379">MLSLCLLLFALGAYTASARTHHERAATFCGAPDKSDYTLIQDPFFGDIDVGQPGITLETVYGEDRLRWFMVYQNGIDFKPYRAMKIPSNTTVFVDLTTSCPTFAGRLVRGADINFDGGAHNLGTWTEVNWESYPFTYGGVSVIEGNDGPVLFQSEDPNTPAMGFVDDLVPVAPNECRVTKDSGGMTLKPTDKDGYDETTREFTKQTLDEQKVSIDKNHTATVMSHNGRFKVTFLYGDH</sequence>
<dbReference type="OrthoDB" id="9971407at2759"/>
<dbReference type="Proteomes" id="UP000622797">
    <property type="component" value="Unassembled WGS sequence"/>
</dbReference>